<keyword evidence="2" id="KW-1185">Reference proteome</keyword>
<name>A0ABM8WHE2_9BURK</name>
<dbReference type="RefSeq" id="WP_224039487.1">
    <property type="nucleotide sequence ID" value="NZ_CAJZAH010000001.1"/>
</dbReference>
<evidence type="ECO:0000313" key="2">
    <source>
        <dbReference type="Proteomes" id="UP000721236"/>
    </source>
</evidence>
<dbReference type="EMBL" id="CAJZAH010000001">
    <property type="protein sequence ID" value="CAG9166821.1"/>
    <property type="molecule type" value="Genomic_DNA"/>
</dbReference>
<protein>
    <recommendedName>
        <fullName evidence="3">DUF3299 domain-containing protein</fullName>
    </recommendedName>
</protein>
<dbReference type="Proteomes" id="UP000721236">
    <property type="component" value="Unassembled WGS sequence"/>
</dbReference>
<dbReference type="Pfam" id="PF11736">
    <property type="entry name" value="DUF3299"/>
    <property type="match status" value="1"/>
</dbReference>
<evidence type="ECO:0000313" key="1">
    <source>
        <dbReference type="EMBL" id="CAG9166821.1"/>
    </source>
</evidence>
<sequence length="212" mass="23142">MKLKLLYLLAAVPAIGAYLAYVQWAGRQDGGDGKPAAYQVGERIAPASAPAAPATAAFREITWEALIPPGWDPLAPLKGLKLDQLADEDPRAQSALHKAREYWKEAPLRTEMDGQQVRLPGFVVSLAGEGERIQEFLLVPYFGACIHVPPPPLNQVVHVVAKAPHDSIRTMDTVWIAGTLRVERAETMMGDAGYAMRDAEVLPYSPPAPERR</sequence>
<dbReference type="InterPro" id="IPR021727">
    <property type="entry name" value="DUF3299"/>
</dbReference>
<evidence type="ECO:0008006" key="3">
    <source>
        <dbReference type="Google" id="ProtNLM"/>
    </source>
</evidence>
<gene>
    <name evidence="1" type="ORF">LMG21510_00560</name>
</gene>
<proteinExistence type="predicted"/>
<comment type="caution">
    <text evidence="1">The sequence shown here is derived from an EMBL/GenBank/DDBJ whole genome shotgun (WGS) entry which is preliminary data.</text>
</comment>
<reference evidence="1 2" key="1">
    <citation type="submission" date="2021-08" db="EMBL/GenBank/DDBJ databases">
        <authorList>
            <person name="Peeters C."/>
        </authorList>
    </citation>
    <scope>NUCLEOTIDE SEQUENCE [LARGE SCALE GENOMIC DNA]</scope>
    <source>
        <strain evidence="1 2">LMG 21510</strain>
    </source>
</reference>
<dbReference type="Gene3D" id="2.40.50.870">
    <property type="entry name" value="Protein of unknown function (DUF3299)"/>
    <property type="match status" value="1"/>
</dbReference>
<accession>A0ABM8WHE2</accession>
<organism evidence="1 2">
    <name type="scientific">Cupriavidus respiraculi</name>
    <dbReference type="NCBI Taxonomy" id="195930"/>
    <lineage>
        <taxon>Bacteria</taxon>
        <taxon>Pseudomonadati</taxon>
        <taxon>Pseudomonadota</taxon>
        <taxon>Betaproteobacteria</taxon>
        <taxon>Burkholderiales</taxon>
        <taxon>Burkholderiaceae</taxon>
        <taxon>Cupriavidus</taxon>
    </lineage>
</organism>